<accession>A0AAN8J3J6</accession>
<reference evidence="2 3" key="1">
    <citation type="submission" date="2019-10" db="EMBL/GenBank/DDBJ databases">
        <title>Assembly and Annotation for the nematode Trichostrongylus colubriformis.</title>
        <authorList>
            <person name="Martin J."/>
        </authorList>
    </citation>
    <scope>NUCLEOTIDE SEQUENCE [LARGE SCALE GENOMIC DNA]</scope>
    <source>
        <strain evidence="2">G859</strain>
        <tissue evidence="2">Whole worm</tissue>
    </source>
</reference>
<dbReference type="Proteomes" id="UP001331761">
    <property type="component" value="Unassembled WGS sequence"/>
</dbReference>
<keyword evidence="3" id="KW-1185">Reference proteome</keyword>
<sequence>QNLTGADIYTTVILGIFASTIILLMVRSIKSKQSPDEQVVTLLSSMQMRVEHDEALRHRKSIREAKRKAQLLLADFKTKRVGKFVATRARSASFFNFRNRDETVRGFPAREMEDLIPQRTRSYNGALPTTKPPQRTRSYNGVLPSIVVDEEMILSGVE</sequence>
<evidence type="ECO:0000313" key="3">
    <source>
        <dbReference type="Proteomes" id="UP001331761"/>
    </source>
</evidence>
<keyword evidence="1" id="KW-0812">Transmembrane</keyword>
<keyword evidence="1" id="KW-0472">Membrane</keyword>
<feature type="non-terminal residue" evidence="2">
    <location>
        <position position="1"/>
    </location>
</feature>
<gene>
    <name evidence="2" type="ORF">GCK32_018828</name>
</gene>
<feature type="non-terminal residue" evidence="2">
    <location>
        <position position="158"/>
    </location>
</feature>
<dbReference type="EMBL" id="WIXE01001339">
    <property type="protein sequence ID" value="KAK5985789.1"/>
    <property type="molecule type" value="Genomic_DNA"/>
</dbReference>
<proteinExistence type="predicted"/>
<protein>
    <submittedName>
        <fullName evidence="2">Uncharacterized protein</fullName>
    </submittedName>
</protein>
<dbReference type="AlphaFoldDB" id="A0AAN8J3J6"/>
<feature type="transmembrane region" description="Helical" evidence="1">
    <location>
        <begin position="6"/>
        <end position="26"/>
    </location>
</feature>
<organism evidence="2 3">
    <name type="scientific">Trichostrongylus colubriformis</name>
    <name type="common">Black scour worm</name>
    <dbReference type="NCBI Taxonomy" id="6319"/>
    <lineage>
        <taxon>Eukaryota</taxon>
        <taxon>Metazoa</taxon>
        <taxon>Ecdysozoa</taxon>
        <taxon>Nematoda</taxon>
        <taxon>Chromadorea</taxon>
        <taxon>Rhabditida</taxon>
        <taxon>Rhabditina</taxon>
        <taxon>Rhabditomorpha</taxon>
        <taxon>Strongyloidea</taxon>
        <taxon>Trichostrongylidae</taxon>
        <taxon>Trichostrongylus</taxon>
    </lineage>
</organism>
<evidence type="ECO:0000313" key="2">
    <source>
        <dbReference type="EMBL" id="KAK5985789.1"/>
    </source>
</evidence>
<evidence type="ECO:0000256" key="1">
    <source>
        <dbReference type="SAM" id="Phobius"/>
    </source>
</evidence>
<keyword evidence="1" id="KW-1133">Transmembrane helix</keyword>
<name>A0AAN8J3J6_TRICO</name>
<comment type="caution">
    <text evidence="2">The sequence shown here is derived from an EMBL/GenBank/DDBJ whole genome shotgun (WGS) entry which is preliminary data.</text>
</comment>